<accession>A0ABU8L5A0</accession>
<dbReference type="RefSeq" id="WP_337109465.1">
    <property type="nucleotide sequence ID" value="NZ_JAPYKS010000052.1"/>
</dbReference>
<name>A0ABU8L5A0_9HYPH</name>
<proteinExistence type="predicted"/>
<comment type="caution">
    <text evidence="1">The sequence shown here is derived from an EMBL/GenBank/DDBJ whole genome shotgun (WGS) entry which is preliminary data.</text>
</comment>
<dbReference type="EMBL" id="JAPYKS010000052">
    <property type="protein sequence ID" value="MEI9413143.1"/>
    <property type="molecule type" value="Genomic_DNA"/>
</dbReference>
<gene>
    <name evidence="1" type="ORF">O7A60_31030</name>
</gene>
<organism evidence="1 2">
    <name type="scientific">Mesorhizobium salmacidum</name>
    <dbReference type="NCBI Taxonomy" id="3015171"/>
    <lineage>
        <taxon>Bacteria</taxon>
        <taxon>Pseudomonadati</taxon>
        <taxon>Pseudomonadota</taxon>
        <taxon>Alphaproteobacteria</taxon>
        <taxon>Hyphomicrobiales</taxon>
        <taxon>Phyllobacteriaceae</taxon>
        <taxon>Mesorhizobium</taxon>
    </lineage>
</organism>
<protein>
    <submittedName>
        <fullName evidence="1">Uncharacterized protein</fullName>
    </submittedName>
</protein>
<reference evidence="1 2" key="1">
    <citation type="submission" date="2022-12" db="EMBL/GenBank/DDBJ databases">
        <authorList>
            <person name="Muema E."/>
        </authorList>
    </citation>
    <scope>NUCLEOTIDE SEQUENCE [LARGE SCALE GENOMIC DNA]</scope>
    <source>
        <strain evidence="2">1326</strain>
    </source>
</reference>
<evidence type="ECO:0000313" key="2">
    <source>
        <dbReference type="Proteomes" id="UP001387293"/>
    </source>
</evidence>
<keyword evidence="2" id="KW-1185">Reference proteome</keyword>
<sequence length="58" mass="6073">MSKKPAFVVYAPPLKGLPFLAVTLDPNGTAIASPFGTEYEAVAHNRQLAASPGHGTKH</sequence>
<dbReference type="Proteomes" id="UP001387293">
    <property type="component" value="Unassembled WGS sequence"/>
</dbReference>
<evidence type="ECO:0000313" key="1">
    <source>
        <dbReference type="EMBL" id="MEI9413143.1"/>
    </source>
</evidence>